<dbReference type="Proteomes" id="UP000309997">
    <property type="component" value="Unassembled WGS sequence"/>
</dbReference>
<keyword evidence="2" id="KW-1185">Reference proteome</keyword>
<accession>A0ACC4BD86</accession>
<reference evidence="1 2" key="1">
    <citation type="journal article" date="2024" name="Plant Biotechnol. J.">
        <title>Genome and CRISPR/Cas9 system of a widespread forest tree (Populus alba) in the world.</title>
        <authorList>
            <person name="Liu Y.J."/>
            <person name="Jiang P.F."/>
            <person name="Han X.M."/>
            <person name="Li X.Y."/>
            <person name="Wang H.M."/>
            <person name="Wang Y.J."/>
            <person name="Wang X.X."/>
            <person name="Zeng Q.Y."/>
        </authorList>
    </citation>
    <scope>NUCLEOTIDE SEQUENCE [LARGE SCALE GENOMIC DNA]</scope>
    <source>
        <strain evidence="2">cv. PAL-ZL1</strain>
    </source>
</reference>
<organism evidence="1 2">
    <name type="scientific">Populus alba</name>
    <name type="common">White poplar</name>
    <dbReference type="NCBI Taxonomy" id="43335"/>
    <lineage>
        <taxon>Eukaryota</taxon>
        <taxon>Viridiplantae</taxon>
        <taxon>Streptophyta</taxon>
        <taxon>Embryophyta</taxon>
        <taxon>Tracheophyta</taxon>
        <taxon>Spermatophyta</taxon>
        <taxon>Magnoliopsida</taxon>
        <taxon>eudicotyledons</taxon>
        <taxon>Gunneridae</taxon>
        <taxon>Pentapetalae</taxon>
        <taxon>rosids</taxon>
        <taxon>fabids</taxon>
        <taxon>Malpighiales</taxon>
        <taxon>Salicaceae</taxon>
        <taxon>Saliceae</taxon>
        <taxon>Populus</taxon>
    </lineage>
</organism>
<dbReference type="EMBL" id="RCHU02000011">
    <property type="protein sequence ID" value="KAL3575913.1"/>
    <property type="molecule type" value="Genomic_DNA"/>
</dbReference>
<name>A0ACC4BD86_POPAL</name>
<evidence type="ECO:0000313" key="1">
    <source>
        <dbReference type="EMBL" id="KAL3575913.1"/>
    </source>
</evidence>
<protein>
    <submittedName>
        <fullName evidence="1">Uncharacterized protein</fullName>
    </submittedName>
</protein>
<proteinExistence type="predicted"/>
<evidence type="ECO:0000313" key="2">
    <source>
        <dbReference type="Proteomes" id="UP000309997"/>
    </source>
</evidence>
<comment type="caution">
    <text evidence="1">The sequence shown here is derived from an EMBL/GenBank/DDBJ whole genome shotgun (WGS) entry which is preliminary data.</text>
</comment>
<sequence length="114" mass="12949">MRTAMSFRTEEFSAYLCTQLIFSNIYTSIVCGVFSTRISYRGQFLLDELIRRLFIAELSPFRCNQPKEPVAVTSLFSPRDGTWQSKDSCITVSLSVIGLRLQTTAKPFLFSGPF</sequence>
<gene>
    <name evidence="1" type="ORF">D5086_021196</name>
</gene>